<accession>A0A3A6QSJ7</accession>
<dbReference type="PANTHER" id="PTHR36571:SF1">
    <property type="entry name" value="PROTEIN YGIW"/>
    <property type="match status" value="1"/>
</dbReference>
<evidence type="ECO:0000256" key="1">
    <source>
        <dbReference type="ARBA" id="ARBA00022729"/>
    </source>
</evidence>
<evidence type="ECO:0000313" key="3">
    <source>
        <dbReference type="EMBL" id="RJX73616.1"/>
    </source>
</evidence>
<feature type="signal peptide" evidence="2">
    <location>
        <begin position="1"/>
        <end position="21"/>
    </location>
</feature>
<dbReference type="NCBIfam" id="NF033674">
    <property type="entry name" value="stress_OB_fold"/>
    <property type="match status" value="1"/>
</dbReference>
<protein>
    <submittedName>
        <fullName evidence="3">Uncharacterized protein</fullName>
    </submittedName>
</protein>
<dbReference type="Proteomes" id="UP000273252">
    <property type="component" value="Unassembled WGS sequence"/>
</dbReference>
<name>A0A3A6QSJ7_9VIBR</name>
<dbReference type="AlphaFoldDB" id="A0A3A6QSJ7"/>
<dbReference type="PANTHER" id="PTHR36571">
    <property type="entry name" value="PROTEIN YGIW"/>
    <property type="match status" value="1"/>
</dbReference>
<dbReference type="SUPFAM" id="SSF101756">
    <property type="entry name" value="Hypothetical protein YgiW"/>
    <property type="match status" value="1"/>
</dbReference>
<evidence type="ECO:0000313" key="4">
    <source>
        <dbReference type="Proteomes" id="UP000273252"/>
    </source>
</evidence>
<evidence type="ECO:0000256" key="2">
    <source>
        <dbReference type="SAM" id="SignalP"/>
    </source>
</evidence>
<dbReference type="EMBL" id="QVMU01000003">
    <property type="protein sequence ID" value="RJX73616.1"/>
    <property type="molecule type" value="Genomic_DNA"/>
</dbReference>
<feature type="chain" id="PRO_5017353954" evidence="2">
    <location>
        <begin position="22"/>
        <end position="116"/>
    </location>
</feature>
<dbReference type="Gene3D" id="2.40.50.200">
    <property type="entry name" value="Bacterial OB-fold"/>
    <property type="match status" value="1"/>
</dbReference>
<reference evidence="3 4" key="1">
    <citation type="submission" date="2018-08" db="EMBL/GenBank/DDBJ databases">
        <title>Vibrio isolated from the Eastern China Marginal Seas.</title>
        <authorList>
            <person name="Li Y."/>
        </authorList>
    </citation>
    <scope>NUCLEOTIDE SEQUENCE [LARGE SCALE GENOMIC DNA]</scope>
    <source>
        <strain evidence="3 4">BEI233</strain>
    </source>
</reference>
<dbReference type="OrthoDB" id="598245at2"/>
<sequence length="116" mass="12505">MTMKKLTIALLLSAFAATASAAYTGPQDINIITVSAMENTQDEAVVSLQGYITESLGNEMYTFKDQSGTISVEIDQDVLNNIDINENDLVIITGEADKNWGDVTIDVDTIQKSAAK</sequence>
<gene>
    <name evidence="3" type="ORF">DZ860_05125</name>
</gene>
<dbReference type="InterPro" id="IPR036700">
    <property type="entry name" value="BOBF_sf"/>
</dbReference>
<dbReference type="InterPro" id="IPR005220">
    <property type="entry name" value="CarO-like"/>
</dbReference>
<keyword evidence="1 2" id="KW-0732">Signal</keyword>
<comment type="caution">
    <text evidence="3">The sequence shown here is derived from an EMBL/GenBank/DDBJ whole genome shotgun (WGS) entry which is preliminary data.</text>
</comment>
<keyword evidence="4" id="KW-1185">Reference proteome</keyword>
<organism evidence="3 4">
    <name type="scientific">Vibrio sinensis</name>
    <dbReference type="NCBI Taxonomy" id="2302434"/>
    <lineage>
        <taxon>Bacteria</taxon>
        <taxon>Pseudomonadati</taxon>
        <taxon>Pseudomonadota</taxon>
        <taxon>Gammaproteobacteria</taxon>
        <taxon>Vibrionales</taxon>
        <taxon>Vibrionaceae</taxon>
        <taxon>Vibrio</taxon>
    </lineage>
</organism>
<dbReference type="Pfam" id="PF04076">
    <property type="entry name" value="BOF"/>
    <property type="match status" value="1"/>
</dbReference>
<proteinExistence type="predicted"/>